<dbReference type="EMBL" id="JBBWUH010000010">
    <property type="protein sequence ID" value="KAK8155746.1"/>
    <property type="molecule type" value="Genomic_DNA"/>
</dbReference>
<dbReference type="SUPFAM" id="SSF48403">
    <property type="entry name" value="Ankyrin repeat"/>
    <property type="match status" value="1"/>
</dbReference>
<accession>A0ABR1XI51</accession>
<gene>
    <name evidence="3" type="ORF">IWX90DRAFT_46744</name>
</gene>
<comment type="caution">
    <text evidence="3">The sequence shown here is derived from an EMBL/GenBank/DDBJ whole genome shotgun (WGS) entry which is preliminary data.</text>
</comment>
<evidence type="ECO:0000259" key="2">
    <source>
        <dbReference type="Pfam" id="PF06985"/>
    </source>
</evidence>
<dbReference type="InterPro" id="IPR036770">
    <property type="entry name" value="Ankyrin_rpt-contain_sf"/>
</dbReference>
<feature type="repeat" description="ANK" evidence="1">
    <location>
        <begin position="175"/>
        <end position="207"/>
    </location>
</feature>
<dbReference type="Proteomes" id="UP001456524">
    <property type="component" value="Unassembled WGS sequence"/>
</dbReference>
<evidence type="ECO:0000256" key="1">
    <source>
        <dbReference type="PROSITE-ProRule" id="PRU00023"/>
    </source>
</evidence>
<evidence type="ECO:0000313" key="4">
    <source>
        <dbReference type="Proteomes" id="UP001456524"/>
    </source>
</evidence>
<dbReference type="PROSITE" id="PS50297">
    <property type="entry name" value="ANK_REP_REGION"/>
    <property type="match status" value="2"/>
</dbReference>
<keyword evidence="1" id="KW-0040">ANK repeat</keyword>
<dbReference type="Gene3D" id="1.25.40.20">
    <property type="entry name" value="Ankyrin repeat-containing domain"/>
    <property type="match status" value="1"/>
</dbReference>
<organism evidence="3 4">
    <name type="scientific">Phyllosticta citrichinensis</name>
    <dbReference type="NCBI Taxonomy" id="1130410"/>
    <lineage>
        <taxon>Eukaryota</taxon>
        <taxon>Fungi</taxon>
        <taxon>Dikarya</taxon>
        <taxon>Ascomycota</taxon>
        <taxon>Pezizomycotina</taxon>
        <taxon>Dothideomycetes</taxon>
        <taxon>Dothideomycetes incertae sedis</taxon>
        <taxon>Botryosphaeriales</taxon>
        <taxon>Phyllostictaceae</taxon>
        <taxon>Phyllosticta</taxon>
    </lineage>
</organism>
<dbReference type="Pfam" id="PF12796">
    <property type="entry name" value="Ank_2"/>
    <property type="match status" value="1"/>
</dbReference>
<dbReference type="PANTHER" id="PTHR24148:SF82">
    <property type="entry name" value="HETEROKARYON INCOMPATIBILITY DOMAIN-CONTAINING PROTEIN"/>
    <property type="match status" value="1"/>
</dbReference>
<feature type="domain" description="Heterokaryon incompatibility" evidence="2">
    <location>
        <begin position="235"/>
        <end position="370"/>
    </location>
</feature>
<dbReference type="SMART" id="SM00248">
    <property type="entry name" value="ANK"/>
    <property type="match status" value="2"/>
</dbReference>
<dbReference type="InterPro" id="IPR052895">
    <property type="entry name" value="HetReg/Transcr_Mod"/>
</dbReference>
<feature type="repeat" description="ANK" evidence="1">
    <location>
        <begin position="142"/>
        <end position="174"/>
    </location>
</feature>
<dbReference type="InterPro" id="IPR002110">
    <property type="entry name" value="Ankyrin_rpt"/>
</dbReference>
<dbReference type="InterPro" id="IPR010730">
    <property type="entry name" value="HET"/>
</dbReference>
<name>A0ABR1XI51_9PEZI</name>
<dbReference type="PROSITE" id="PS50088">
    <property type="entry name" value="ANK_REPEAT"/>
    <property type="match status" value="2"/>
</dbReference>
<keyword evidence="4" id="KW-1185">Reference proteome</keyword>
<proteinExistence type="predicted"/>
<dbReference type="Pfam" id="PF06985">
    <property type="entry name" value="HET"/>
    <property type="match status" value="1"/>
</dbReference>
<protein>
    <submittedName>
        <fullName evidence="3">Heterokaryon incompatibility protein-domain-containing protein</fullName>
    </submittedName>
</protein>
<evidence type="ECO:0000313" key="3">
    <source>
        <dbReference type="EMBL" id="KAK8155746.1"/>
    </source>
</evidence>
<sequence length="505" mass="57066">MGPRASHFKYDALPSSSSIRLVTILPPGGDDTAICDSAIINCRLETVDLNDAPVYDALSYMWGSPWLPGMGQRKHERQYSLDNWSILVNGACKTVTKDLYEGLLRLRHHAFDAEEEEAVKGEGGLQFQCDIVGDVDQRFKPFHKTPLISAAELGSHVAVEQLLKRGADVRAQDRFGDSALHYAAHNGHLLCVKLLVWAGSDCKLLDKRDRTPLDCSEQMKRGDFERVATFLKAPTVRRAVCEPREARFRPVRIWIDALCINQDNTPEKMAQVEIMKRIYASAQSTIVWPGVEDQETRLAVQALDMLLNYPHLVSLIAPRYKPSAPILRQHNATLREAIEAPYSKLVRRRFEALNYLIKRAWFSRIWIVQEILLARNVTVLCGKYILPRKAIRMRGKHHVSLVDAIGPGAMETVIFRSKPARVLGALELFDVALEKKCSLSSLLILTEDFSAKDPRDKFFALLSVARESNSGNVVAVNYQTPPKTFFVSMAYDLMSCRGVFFQRRR</sequence>
<dbReference type="PANTHER" id="PTHR24148">
    <property type="entry name" value="ANKYRIN REPEAT DOMAIN-CONTAINING PROTEIN 39 HOMOLOG-RELATED"/>
    <property type="match status" value="1"/>
</dbReference>
<reference evidence="3 4" key="1">
    <citation type="journal article" date="2022" name="G3 (Bethesda)">
        <title>Enemy or ally: a genomic approach to elucidate the lifestyle of Phyllosticta citrichinaensis.</title>
        <authorList>
            <person name="Buijs V.A."/>
            <person name="Groenewald J.Z."/>
            <person name="Haridas S."/>
            <person name="LaButti K.M."/>
            <person name="Lipzen A."/>
            <person name="Martin F.M."/>
            <person name="Barry K."/>
            <person name="Grigoriev I.V."/>
            <person name="Crous P.W."/>
            <person name="Seidl M.F."/>
        </authorList>
    </citation>
    <scope>NUCLEOTIDE SEQUENCE [LARGE SCALE GENOMIC DNA]</scope>
    <source>
        <strain evidence="3 4">CBS 129764</strain>
    </source>
</reference>